<evidence type="ECO:0000313" key="4">
    <source>
        <dbReference type="EMBL" id="SVA70763.1"/>
    </source>
</evidence>
<name>A0A381Y2P2_9ZZZZ</name>
<feature type="compositionally biased region" description="Basic and acidic residues" evidence="2">
    <location>
        <begin position="362"/>
        <end position="376"/>
    </location>
</feature>
<feature type="region of interest" description="Disordered" evidence="2">
    <location>
        <begin position="353"/>
        <end position="376"/>
    </location>
</feature>
<feature type="non-terminal residue" evidence="4">
    <location>
        <position position="1"/>
    </location>
</feature>
<evidence type="ECO:0000256" key="1">
    <source>
        <dbReference type="ARBA" id="ARBA00022485"/>
    </source>
</evidence>
<dbReference type="InterPro" id="IPR016024">
    <property type="entry name" value="ARM-type_fold"/>
</dbReference>
<dbReference type="InterPro" id="IPR017896">
    <property type="entry name" value="4Fe4S_Fe-S-bd"/>
</dbReference>
<dbReference type="SUPFAM" id="SSF48371">
    <property type="entry name" value="ARM repeat"/>
    <property type="match status" value="1"/>
</dbReference>
<dbReference type="PROSITE" id="PS00198">
    <property type="entry name" value="4FE4S_FER_1"/>
    <property type="match status" value="1"/>
</dbReference>
<dbReference type="GO" id="GO:0051539">
    <property type="term" value="F:4 iron, 4 sulfur cluster binding"/>
    <property type="evidence" value="ECO:0007669"/>
    <property type="project" value="UniProtKB-KW"/>
</dbReference>
<dbReference type="PANTHER" id="PTHR30002:SF4">
    <property type="entry name" value="EPOXYQUEUOSINE REDUCTASE"/>
    <property type="match status" value="1"/>
</dbReference>
<gene>
    <name evidence="4" type="ORF">METZ01_LOCUS123617</name>
</gene>
<dbReference type="PANTHER" id="PTHR30002">
    <property type="entry name" value="EPOXYQUEUOSINE REDUCTASE"/>
    <property type="match status" value="1"/>
</dbReference>
<dbReference type="GO" id="GO:0052693">
    <property type="term" value="F:epoxyqueuosine reductase activity"/>
    <property type="evidence" value="ECO:0007669"/>
    <property type="project" value="TreeGrafter"/>
</dbReference>
<dbReference type="AlphaFoldDB" id="A0A381Y2P2"/>
<dbReference type="PROSITE" id="PS51379">
    <property type="entry name" value="4FE4S_FER_2"/>
    <property type="match status" value="1"/>
</dbReference>
<dbReference type="InterPro" id="IPR004453">
    <property type="entry name" value="QueG"/>
</dbReference>
<dbReference type="NCBIfam" id="TIGR00276">
    <property type="entry name" value="tRNA epoxyqueuosine(34) reductase QueG"/>
    <property type="match status" value="1"/>
</dbReference>
<accession>A0A381Y2P2</accession>
<reference evidence="4" key="1">
    <citation type="submission" date="2018-05" db="EMBL/GenBank/DDBJ databases">
        <authorList>
            <person name="Lanie J.A."/>
            <person name="Ng W.-L."/>
            <person name="Kazmierczak K.M."/>
            <person name="Andrzejewski T.M."/>
            <person name="Davidsen T.M."/>
            <person name="Wayne K.J."/>
            <person name="Tettelin H."/>
            <person name="Glass J.I."/>
            <person name="Rusch D."/>
            <person name="Podicherti R."/>
            <person name="Tsui H.-C.T."/>
            <person name="Winkler M.E."/>
        </authorList>
    </citation>
    <scope>NUCLEOTIDE SEQUENCE</scope>
</reference>
<dbReference type="Pfam" id="PF13484">
    <property type="entry name" value="Fer4_16"/>
    <property type="match status" value="1"/>
</dbReference>
<protein>
    <recommendedName>
        <fullName evidence="3">4Fe-4S ferredoxin-type domain-containing protein</fullName>
    </recommendedName>
</protein>
<proteinExistence type="predicted"/>
<keyword evidence="1" id="KW-0411">Iron-sulfur</keyword>
<feature type="domain" description="4Fe-4S ferredoxin-type" evidence="3">
    <location>
        <begin position="183"/>
        <end position="214"/>
    </location>
</feature>
<evidence type="ECO:0000259" key="3">
    <source>
        <dbReference type="PROSITE" id="PS51379"/>
    </source>
</evidence>
<dbReference type="Gene3D" id="3.30.70.20">
    <property type="match status" value="1"/>
</dbReference>
<dbReference type="Gene3D" id="1.25.10.10">
    <property type="entry name" value="Leucine-rich Repeat Variant"/>
    <property type="match status" value="1"/>
</dbReference>
<organism evidence="4">
    <name type="scientific">marine metagenome</name>
    <dbReference type="NCBI Taxonomy" id="408172"/>
    <lineage>
        <taxon>unclassified sequences</taxon>
        <taxon>metagenomes</taxon>
        <taxon>ecological metagenomes</taxon>
    </lineage>
</organism>
<keyword evidence="1" id="KW-0408">Iron</keyword>
<dbReference type="InterPro" id="IPR011989">
    <property type="entry name" value="ARM-like"/>
</dbReference>
<dbReference type="SUPFAM" id="SSF54862">
    <property type="entry name" value="4Fe-4S ferredoxins"/>
    <property type="match status" value="1"/>
</dbReference>
<dbReference type="GO" id="GO:0008616">
    <property type="term" value="P:tRNA queuosine(34) biosynthetic process"/>
    <property type="evidence" value="ECO:0007669"/>
    <property type="project" value="InterPro"/>
</dbReference>
<dbReference type="InterPro" id="IPR017900">
    <property type="entry name" value="4Fe4S_Fe_S_CS"/>
</dbReference>
<dbReference type="Pfam" id="PF13646">
    <property type="entry name" value="HEAT_2"/>
    <property type="match status" value="1"/>
</dbReference>
<keyword evidence="1" id="KW-0004">4Fe-4S</keyword>
<sequence>VDTQASTESPVDCTVDYLELLVEVGRQAGLDAVGVAGAEPFTGVRSELERRRNAGLHGGMQFTYRNPERSTTPARILPGARSLVVGALRTAAPRLSEAAPGRLRIAAYARHDYYATLREALGRVAGRLEADGWQARVVADDNALVDRAAAVRAGIGWYGKNANILIPGRGSWFVLGSVVTDAPLPEGQPMADGCGSCQRCLDSCPTGAIVAPGVVDARRCLAWLVQAPGAIPVEFRESIGGRLYGCDDCQEVCPVGRSERDGEDFGAPAADREASEILSASDEELLEDFGAWYIADRDPRYLRRNALVAMANLAPIGDGQAAALIGHYLSDPDPLLRAHAVWAAARVGRSDLLGEAGDEPDPTVREEIERVVGRGS</sequence>
<dbReference type="EMBL" id="UINC01017134">
    <property type="protein sequence ID" value="SVA70763.1"/>
    <property type="molecule type" value="Genomic_DNA"/>
</dbReference>
<keyword evidence="1" id="KW-0479">Metal-binding</keyword>
<evidence type="ECO:0000256" key="2">
    <source>
        <dbReference type="SAM" id="MobiDB-lite"/>
    </source>
</evidence>